<name>A0ACA9RNK3_9GLOM</name>
<protein>
    <submittedName>
        <fullName evidence="1">11943_t:CDS:1</fullName>
    </submittedName>
</protein>
<reference evidence="1" key="1">
    <citation type="submission" date="2021-06" db="EMBL/GenBank/DDBJ databases">
        <authorList>
            <person name="Kallberg Y."/>
            <person name="Tangrot J."/>
            <person name="Rosling A."/>
        </authorList>
    </citation>
    <scope>NUCLEOTIDE SEQUENCE</scope>
    <source>
        <strain evidence="1">28 12/20/2015</strain>
    </source>
</reference>
<keyword evidence="2" id="KW-1185">Reference proteome</keyword>
<gene>
    <name evidence="1" type="ORF">SPELUC_LOCUS18041</name>
</gene>
<feature type="non-terminal residue" evidence="1">
    <location>
        <position position="41"/>
    </location>
</feature>
<dbReference type="Proteomes" id="UP000789366">
    <property type="component" value="Unassembled WGS sequence"/>
</dbReference>
<sequence length="41" mass="4809">EINQQLNEPPNIINTAEKSLDIRSHMFEKARSIPEREVYTP</sequence>
<dbReference type="EMBL" id="CAJVPW010079787">
    <property type="protein sequence ID" value="CAG8800705.1"/>
    <property type="molecule type" value="Genomic_DNA"/>
</dbReference>
<organism evidence="1 2">
    <name type="scientific">Cetraspora pellucida</name>
    <dbReference type="NCBI Taxonomy" id="1433469"/>
    <lineage>
        <taxon>Eukaryota</taxon>
        <taxon>Fungi</taxon>
        <taxon>Fungi incertae sedis</taxon>
        <taxon>Mucoromycota</taxon>
        <taxon>Glomeromycotina</taxon>
        <taxon>Glomeromycetes</taxon>
        <taxon>Diversisporales</taxon>
        <taxon>Gigasporaceae</taxon>
        <taxon>Cetraspora</taxon>
    </lineage>
</organism>
<accession>A0ACA9RNK3</accession>
<evidence type="ECO:0000313" key="2">
    <source>
        <dbReference type="Proteomes" id="UP000789366"/>
    </source>
</evidence>
<comment type="caution">
    <text evidence="1">The sequence shown here is derived from an EMBL/GenBank/DDBJ whole genome shotgun (WGS) entry which is preliminary data.</text>
</comment>
<evidence type="ECO:0000313" key="1">
    <source>
        <dbReference type="EMBL" id="CAG8800705.1"/>
    </source>
</evidence>
<proteinExistence type="predicted"/>
<feature type="non-terminal residue" evidence="1">
    <location>
        <position position="1"/>
    </location>
</feature>